<evidence type="ECO:0000313" key="4">
    <source>
        <dbReference type="Proteomes" id="UP001141806"/>
    </source>
</evidence>
<reference evidence="3" key="1">
    <citation type="journal article" date="2023" name="Plant J.">
        <title>The genome of the king protea, Protea cynaroides.</title>
        <authorList>
            <person name="Chang J."/>
            <person name="Duong T.A."/>
            <person name="Schoeman C."/>
            <person name="Ma X."/>
            <person name="Roodt D."/>
            <person name="Barker N."/>
            <person name="Li Z."/>
            <person name="Van de Peer Y."/>
            <person name="Mizrachi E."/>
        </authorList>
    </citation>
    <scope>NUCLEOTIDE SEQUENCE</scope>
    <source>
        <tissue evidence="3">Young leaves</tissue>
    </source>
</reference>
<evidence type="ECO:0000313" key="3">
    <source>
        <dbReference type="EMBL" id="KAJ4975036.1"/>
    </source>
</evidence>
<accession>A0A9Q0KRN7</accession>
<evidence type="ECO:0000256" key="1">
    <source>
        <dbReference type="SAM" id="Coils"/>
    </source>
</evidence>
<dbReference type="GO" id="GO:0005681">
    <property type="term" value="C:spliceosomal complex"/>
    <property type="evidence" value="ECO:0007669"/>
    <property type="project" value="TreeGrafter"/>
</dbReference>
<feature type="coiled-coil region" evidence="1">
    <location>
        <begin position="73"/>
        <end position="100"/>
    </location>
</feature>
<dbReference type="InterPro" id="IPR018816">
    <property type="entry name" value="Cactin_central"/>
</dbReference>
<comment type="caution">
    <text evidence="3">The sequence shown here is derived from an EMBL/GenBank/DDBJ whole genome shotgun (WGS) entry which is preliminary data.</text>
</comment>
<keyword evidence="1" id="KW-0175">Coiled coil</keyword>
<dbReference type="Proteomes" id="UP001141806">
    <property type="component" value="Unassembled WGS sequence"/>
</dbReference>
<organism evidence="3 4">
    <name type="scientific">Protea cynaroides</name>
    <dbReference type="NCBI Taxonomy" id="273540"/>
    <lineage>
        <taxon>Eukaryota</taxon>
        <taxon>Viridiplantae</taxon>
        <taxon>Streptophyta</taxon>
        <taxon>Embryophyta</taxon>
        <taxon>Tracheophyta</taxon>
        <taxon>Spermatophyta</taxon>
        <taxon>Magnoliopsida</taxon>
        <taxon>Proteales</taxon>
        <taxon>Proteaceae</taxon>
        <taxon>Protea</taxon>
    </lineage>
</organism>
<feature type="domain" description="Splicing factor cactin central" evidence="2">
    <location>
        <begin position="124"/>
        <end position="169"/>
    </location>
</feature>
<dbReference type="EMBL" id="JAMYWD010000004">
    <property type="protein sequence ID" value="KAJ4975036.1"/>
    <property type="molecule type" value="Genomic_DNA"/>
</dbReference>
<keyword evidence="4" id="KW-1185">Reference proteome</keyword>
<dbReference type="GO" id="GO:0045292">
    <property type="term" value="P:mRNA cis splicing, via spliceosome"/>
    <property type="evidence" value="ECO:0007669"/>
    <property type="project" value="TreeGrafter"/>
</dbReference>
<name>A0A9Q0KRN7_9MAGN</name>
<sequence length="183" mass="21716">MEAVVGKRSLKKREEYQKRKFLSIWPRRPKRKYGALKVTKKLKSQTVSGYSNNSNPFGLCGVLTIKLMMQAEIEKVKKRREERAIEKAKYEEEMAMLAREHARAEFHDWEKKEEEVLTCSIYNDFDIEINEPYMVFKGLTMKELEELHDDIKMHLDLDTATPIHVKFWEVRNFRTLLLSSSTL</sequence>
<dbReference type="PANTHER" id="PTHR21737">
    <property type="entry name" value="POLYGLUTAMINE BINDING PROTEIN 1/MARVEL MEMBRANE-ASSOCIATING DOMAIN CONTAINING 3"/>
    <property type="match status" value="1"/>
</dbReference>
<dbReference type="GO" id="GO:0005737">
    <property type="term" value="C:cytoplasm"/>
    <property type="evidence" value="ECO:0007669"/>
    <property type="project" value="TreeGrafter"/>
</dbReference>
<evidence type="ECO:0000259" key="2">
    <source>
        <dbReference type="Pfam" id="PF10312"/>
    </source>
</evidence>
<dbReference type="Pfam" id="PF10312">
    <property type="entry name" value="Cactin_mid"/>
    <property type="match status" value="1"/>
</dbReference>
<dbReference type="AlphaFoldDB" id="A0A9Q0KRN7"/>
<dbReference type="PANTHER" id="PTHR21737:SF4">
    <property type="entry name" value="SPLICING FACTOR CACTIN"/>
    <property type="match status" value="1"/>
</dbReference>
<proteinExistence type="predicted"/>
<dbReference type="OrthoDB" id="121393at2759"/>
<protein>
    <recommendedName>
        <fullName evidence="2">Splicing factor cactin central domain-containing protein</fullName>
    </recommendedName>
</protein>
<gene>
    <name evidence="3" type="ORF">NE237_008210</name>
</gene>